<dbReference type="InterPro" id="IPR002725">
    <property type="entry name" value="YgjP-like_metallopeptidase"/>
</dbReference>
<proteinExistence type="predicted"/>
<gene>
    <name evidence="2" type="ORF">ACFOZ9_10835</name>
</gene>
<dbReference type="Proteomes" id="UP001595998">
    <property type="component" value="Unassembled WGS sequence"/>
</dbReference>
<name>A0ABV8XQ01_9DEIO</name>
<accession>A0ABV8XQ01</accession>
<evidence type="ECO:0000259" key="1">
    <source>
        <dbReference type="Pfam" id="PF01863"/>
    </source>
</evidence>
<feature type="domain" description="YgjP-like metallopeptidase" evidence="1">
    <location>
        <begin position="24"/>
        <end position="222"/>
    </location>
</feature>
<keyword evidence="3" id="KW-1185">Reference proteome</keyword>
<dbReference type="InterPro" id="IPR053136">
    <property type="entry name" value="UTP_pyrophosphatase-like"/>
</dbReference>
<comment type="caution">
    <text evidence="2">The sequence shown here is derived from an EMBL/GenBank/DDBJ whole genome shotgun (WGS) entry which is preliminary data.</text>
</comment>
<dbReference type="EMBL" id="JBHSEH010000009">
    <property type="protein sequence ID" value="MFC4426712.1"/>
    <property type="molecule type" value="Genomic_DNA"/>
</dbReference>
<dbReference type="PANTHER" id="PTHR30399:SF1">
    <property type="entry name" value="UTP PYROPHOSPHATASE"/>
    <property type="match status" value="1"/>
</dbReference>
<protein>
    <submittedName>
        <fullName evidence="2">M48 family metallopeptidase</fullName>
    </submittedName>
</protein>
<sequence>MEPTHDPWLISGVPVTLRRSARRRTVGLQVRPGQVTLYAPTGVSLQRLGLFLAERRSWAEAHLQRYAARSAPRGLQDGARLPFLGEMLTLRIDPAHARTIRQGPILVLPSINPEQALERWTRHAAAGPYRKRVEDWADALGARDRLGRVLVSGARTRWGSCTQNGDIRLHWRLTRAPLEVLDYVALHEAAHLLELNHSARYWAHVARWMPDYPQARRWLREHGHDL</sequence>
<dbReference type="PANTHER" id="PTHR30399">
    <property type="entry name" value="UNCHARACTERIZED PROTEIN YGJP"/>
    <property type="match status" value="1"/>
</dbReference>
<evidence type="ECO:0000313" key="2">
    <source>
        <dbReference type="EMBL" id="MFC4426712.1"/>
    </source>
</evidence>
<reference evidence="3" key="1">
    <citation type="journal article" date="2019" name="Int. J. Syst. Evol. Microbiol.">
        <title>The Global Catalogue of Microorganisms (GCM) 10K type strain sequencing project: providing services to taxonomists for standard genome sequencing and annotation.</title>
        <authorList>
            <consortium name="The Broad Institute Genomics Platform"/>
            <consortium name="The Broad Institute Genome Sequencing Center for Infectious Disease"/>
            <person name="Wu L."/>
            <person name="Ma J."/>
        </authorList>
    </citation>
    <scope>NUCLEOTIDE SEQUENCE [LARGE SCALE GENOMIC DNA]</scope>
    <source>
        <strain evidence="3">CCUG 56029</strain>
    </source>
</reference>
<organism evidence="2 3">
    <name type="scientific">Deinococcus navajonensis</name>
    <dbReference type="NCBI Taxonomy" id="309884"/>
    <lineage>
        <taxon>Bacteria</taxon>
        <taxon>Thermotogati</taxon>
        <taxon>Deinococcota</taxon>
        <taxon>Deinococci</taxon>
        <taxon>Deinococcales</taxon>
        <taxon>Deinococcaceae</taxon>
        <taxon>Deinococcus</taxon>
    </lineage>
</organism>
<evidence type="ECO:0000313" key="3">
    <source>
        <dbReference type="Proteomes" id="UP001595998"/>
    </source>
</evidence>
<dbReference type="Gene3D" id="3.30.2010.10">
    <property type="entry name" value="Metalloproteases ('zincins'), catalytic domain"/>
    <property type="match status" value="1"/>
</dbReference>
<dbReference type="Pfam" id="PF01863">
    <property type="entry name" value="YgjP-like"/>
    <property type="match status" value="1"/>
</dbReference>
<dbReference type="RefSeq" id="WP_380039460.1">
    <property type="nucleotide sequence ID" value="NZ_JBHSEH010000009.1"/>
</dbReference>
<dbReference type="CDD" id="cd07344">
    <property type="entry name" value="M48_yhfN_like"/>
    <property type="match status" value="1"/>
</dbReference>